<proteinExistence type="inferred from homology"/>
<sequence length="106" mass="11901">MEGLIQMLPPFLRQFSTHHDFSGQKSAERAFQVILVISGIIGFFIGYSTQQLSHAVYAVLAGGVIASIVTLPPWPCFRRQPLQWQQNIDHSKDGTAEETKETKKTK</sequence>
<dbReference type="Pfam" id="PF06645">
    <property type="entry name" value="SPC12"/>
    <property type="match status" value="1"/>
</dbReference>
<dbReference type="InterPro" id="IPR009542">
    <property type="entry name" value="Spc1/SPCS1"/>
</dbReference>
<feature type="region of interest" description="Disordered" evidence="10">
    <location>
        <begin position="87"/>
        <end position="106"/>
    </location>
</feature>
<evidence type="ECO:0000256" key="11">
    <source>
        <dbReference type="SAM" id="Phobius"/>
    </source>
</evidence>
<evidence type="ECO:0000256" key="6">
    <source>
        <dbReference type="ARBA" id="ARBA00022989"/>
    </source>
</evidence>
<evidence type="ECO:0000256" key="9">
    <source>
        <dbReference type="ARBA" id="ARBA00045204"/>
    </source>
</evidence>
<keyword evidence="6 11" id="KW-1133">Transmembrane helix</keyword>
<comment type="similarity">
    <text evidence="2">Belongs to the SPCS1 family.</text>
</comment>
<dbReference type="Proteomes" id="UP000887575">
    <property type="component" value="Unassembled WGS sequence"/>
</dbReference>
<dbReference type="AlphaFoldDB" id="A0AAF3FD22"/>
<dbReference type="GO" id="GO:0045047">
    <property type="term" value="P:protein targeting to ER"/>
    <property type="evidence" value="ECO:0007669"/>
    <property type="project" value="TreeGrafter"/>
</dbReference>
<accession>A0AAF3FD22</accession>
<evidence type="ECO:0000256" key="4">
    <source>
        <dbReference type="ARBA" id="ARBA00022692"/>
    </source>
</evidence>
<organism evidence="12 13">
    <name type="scientific">Mesorhabditis belari</name>
    <dbReference type="NCBI Taxonomy" id="2138241"/>
    <lineage>
        <taxon>Eukaryota</taxon>
        <taxon>Metazoa</taxon>
        <taxon>Ecdysozoa</taxon>
        <taxon>Nematoda</taxon>
        <taxon>Chromadorea</taxon>
        <taxon>Rhabditida</taxon>
        <taxon>Rhabditina</taxon>
        <taxon>Rhabditomorpha</taxon>
        <taxon>Rhabditoidea</taxon>
        <taxon>Rhabditidae</taxon>
        <taxon>Mesorhabditinae</taxon>
        <taxon>Mesorhabditis</taxon>
    </lineage>
</organism>
<feature type="transmembrane region" description="Helical" evidence="11">
    <location>
        <begin position="55"/>
        <end position="74"/>
    </location>
</feature>
<dbReference type="GO" id="GO:0005787">
    <property type="term" value="C:signal peptidase complex"/>
    <property type="evidence" value="ECO:0007669"/>
    <property type="project" value="InterPro"/>
</dbReference>
<feature type="compositionally biased region" description="Basic and acidic residues" evidence="10">
    <location>
        <begin position="89"/>
        <end position="106"/>
    </location>
</feature>
<dbReference type="WBParaSite" id="MBELARI_LOCUS3861">
    <property type="protein sequence ID" value="MBELARI_LOCUS3861"/>
    <property type="gene ID" value="MBELARI_LOCUS3861"/>
</dbReference>
<evidence type="ECO:0000256" key="7">
    <source>
        <dbReference type="ARBA" id="ARBA00023136"/>
    </source>
</evidence>
<evidence type="ECO:0000256" key="10">
    <source>
        <dbReference type="SAM" id="MobiDB-lite"/>
    </source>
</evidence>
<reference evidence="13" key="1">
    <citation type="submission" date="2024-02" db="UniProtKB">
        <authorList>
            <consortium name="WormBaseParasite"/>
        </authorList>
    </citation>
    <scope>IDENTIFICATION</scope>
</reference>
<name>A0AAF3FD22_9BILA</name>
<dbReference type="PANTHER" id="PTHR13202:SF0">
    <property type="entry name" value="SIGNAL PEPTIDASE COMPLEX SUBUNIT 1"/>
    <property type="match status" value="1"/>
</dbReference>
<protein>
    <recommendedName>
        <fullName evidence="3">Signal peptidase complex subunit 1</fullName>
    </recommendedName>
    <alternativeName>
        <fullName evidence="8">Microsomal signal peptidase 12 kDa subunit</fullName>
    </alternativeName>
</protein>
<evidence type="ECO:0000256" key="5">
    <source>
        <dbReference type="ARBA" id="ARBA00022824"/>
    </source>
</evidence>
<comment type="subcellular location">
    <subcellularLocation>
        <location evidence="1">Endoplasmic reticulum membrane</location>
        <topology evidence="1">Multi-pass membrane protein</topology>
    </subcellularLocation>
</comment>
<evidence type="ECO:0000313" key="12">
    <source>
        <dbReference type="Proteomes" id="UP000887575"/>
    </source>
</evidence>
<evidence type="ECO:0000256" key="2">
    <source>
        <dbReference type="ARBA" id="ARBA00005245"/>
    </source>
</evidence>
<feature type="transmembrane region" description="Helical" evidence="11">
    <location>
        <begin position="30"/>
        <end position="49"/>
    </location>
</feature>
<evidence type="ECO:0000256" key="3">
    <source>
        <dbReference type="ARBA" id="ARBA00017059"/>
    </source>
</evidence>
<keyword evidence="7 11" id="KW-0472">Membrane</keyword>
<keyword evidence="4 11" id="KW-0812">Transmembrane</keyword>
<keyword evidence="5" id="KW-0256">Endoplasmic reticulum</keyword>
<evidence type="ECO:0000256" key="1">
    <source>
        <dbReference type="ARBA" id="ARBA00004477"/>
    </source>
</evidence>
<keyword evidence="12" id="KW-1185">Reference proteome</keyword>
<dbReference type="PANTHER" id="PTHR13202">
    <property type="entry name" value="MICROSOMAL SIGNAL PEPTIDASE 12 KDA SUBUNIT"/>
    <property type="match status" value="1"/>
</dbReference>
<evidence type="ECO:0000256" key="8">
    <source>
        <dbReference type="ARBA" id="ARBA00032913"/>
    </source>
</evidence>
<comment type="function">
    <text evidence="9">Component of the signal peptidase complex (SPC) which catalyzes the cleavage of N-terminal signal sequences from nascent proteins as they are translocated into the lumen of the endoplasmic reticulum. Dispensable for SPC enzymatic activity.</text>
</comment>
<evidence type="ECO:0000313" key="13">
    <source>
        <dbReference type="WBParaSite" id="MBELARI_LOCUS3861"/>
    </source>
</evidence>
<dbReference type="GO" id="GO:0006465">
    <property type="term" value="P:signal peptide processing"/>
    <property type="evidence" value="ECO:0007669"/>
    <property type="project" value="InterPro"/>
</dbReference>